<dbReference type="OrthoDB" id="4751481at2"/>
<protein>
    <submittedName>
        <fullName evidence="3">Electron transporter</fullName>
    </submittedName>
</protein>
<dbReference type="Proteomes" id="UP000280298">
    <property type="component" value="Chromosome"/>
</dbReference>
<organism evidence="3 4">
    <name type="scientific">Streptomyces cyaneochromogenes</name>
    <dbReference type="NCBI Taxonomy" id="2496836"/>
    <lineage>
        <taxon>Bacteria</taxon>
        <taxon>Bacillati</taxon>
        <taxon>Actinomycetota</taxon>
        <taxon>Actinomycetes</taxon>
        <taxon>Kitasatosporales</taxon>
        <taxon>Streptomycetaceae</taxon>
        <taxon>Streptomyces</taxon>
    </lineage>
</organism>
<dbReference type="Pfam" id="PF10517">
    <property type="entry name" value="DM13"/>
    <property type="match status" value="1"/>
</dbReference>
<sequence>MTTTPGHSDHRTETETPMCRTKRRRPALWIITALVVVAAAVGLYVFQPWRAFTTVRVDEAPPGVVAAARPLSGTFVSHEHETSGSVAVLESGDGVRTLRLTNLRTSDGPALHVWLSDQPVEGGGGNLDDGEHIDLGSLKGNEGNQNYLIPATADLGRFSTVTIWCERFSVSFGAAELNQAA</sequence>
<keyword evidence="4" id="KW-1185">Reference proteome</keyword>
<dbReference type="PROSITE" id="PS51549">
    <property type="entry name" value="DM13"/>
    <property type="match status" value="1"/>
</dbReference>
<dbReference type="KEGG" id="scya:EJ357_38080"/>
<dbReference type="EMBL" id="CP034539">
    <property type="protein sequence ID" value="AZQ38552.1"/>
    <property type="molecule type" value="Genomic_DNA"/>
</dbReference>
<name>A0A3Q9EYB4_9ACTN</name>
<accession>A0A3Q9EYB4</accession>
<dbReference type="InterPro" id="IPR019545">
    <property type="entry name" value="DM13_domain"/>
</dbReference>
<evidence type="ECO:0000313" key="3">
    <source>
        <dbReference type="EMBL" id="AZQ38552.1"/>
    </source>
</evidence>
<gene>
    <name evidence="3" type="ORF">EJ357_38080</name>
</gene>
<evidence type="ECO:0000313" key="4">
    <source>
        <dbReference type="Proteomes" id="UP000280298"/>
    </source>
</evidence>
<feature type="transmembrane region" description="Helical" evidence="1">
    <location>
        <begin position="27"/>
        <end position="46"/>
    </location>
</feature>
<proteinExistence type="predicted"/>
<evidence type="ECO:0000259" key="2">
    <source>
        <dbReference type="PROSITE" id="PS51549"/>
    </source>
</evidence>
<keyword evidence="1" id="KW-1133">Transmembrane helix</keyword>
<keyword evidence="1" id="KW-0812">Transmembrane</keyword>
<feature type="domain" description="DM13" evidence="2">
    <location>
        <begin position="73"/>
        <end position="178"/>
    </location>
</feature>
<keyword evidence="1" id="KW-0472">Membrane</keyword>
<evidence type="ECO:0000256" key="1">
    <source>
        <dbReference type="SAM" id="Phobius"/>
    </source>
</evidence>
<reference evidence="3 4" key="1">
    <citation type="journal article" date="2019" name="Int. J. Syst. Evol. Microbiol.">
        <title>Streptomyces cyaneochromogenes sp. nov., a blue pigment-producing actinomycete from manganese-contaminated soil.</title>
        <authorList>
            <person name="Tang X."/>
            <person name="Zhao J."/>
            <person name="Li K."/>
            <person name="Chen Z."/>
            <person name="Sun Y."/>
            <person name="Gao J."/>
        </authorList>
    </citation>
    <scope>NUCLEOTIDE SEQUENCE [LARGE SCALE GENOMIC DNA]</scope>
    <source>
        <strain evidence="3 4">MK-45</strain>
    </source>
</reference>
<dbReference type="AlphaFoldDB" id="A0A3Q9EYB4"/>